<evidence type="ECO:0000256" key="1">
    <source>
        <dbReference type="SAM" id="Phobius"/>
    </source>
</evidence>
<feature type="transmembrane region" description="Helical" evidence="1">
    <location>
        <begin position="86"/>
        <end position="102"/>
    </location>
</feature>
<dbReference type="AlphaFoldDB" id="A0A1U9JWF9"/>
<reference evidence="2 3" key="1">
    <citation type="journal article" date="2010" name="Science">
        <title>Genomic comparison of the ants Camponotus floridanus and Harpegnathos saltator.</title>
        <authorList>
            <person name="Bonasio R."/>
            <person name="Zhang G."/>
            <person name="Ye C."/>
            <person name="Mutti N.S."/>
            <person name="Fang X."/>
            <person name="Qin N."/>
            <person name="Donahue G."/>
            <person name="Yang P."/>
            <person name="Li Q."/>
            <person name="Li C."/>
            <person name="Zhang P."/>
            <person name="Huang Z."/>
            <person name="Berger S.L."/>
            <person name="Reinberg D."/>
            <person name="Wang J."/>
            <person name="Liebig J."/>
        </authorList>
    </citation>
    <scope>NUCLEOTIDE SEQUENCE [LARGE SCALE GENOMIC DNA]</scope>
    <source>
        <strain evidence="2 3">Hsal</strain>
    </source>
</reference>
<proteinExistence type="predicted"/>
<keyword evidence="1" id="KW-0812">Transmembrane</keyword>
<evidence type="ECO:0000313" key="2">
    <source>
        <dbReference type="EMBL" id="AQS42209.1"/>
    </source>
</evidence>
<keyword evidence="1" id="KW-1133">Transmembrane helix</keyword>
<accession>A0A1U9JWF9</accession>
<name>A0A1U9JWF9_9HYPH</name>
<evidence type="ECO:0008006" key="4">
    <source>
        <dbReference type="Google" id="ProtNLM"/>
    </source>
</evidence>
<evidence type="ECO:0000313" key="3">
    <source>
        <dbReference type="Proteomes" id="UP000188912"/>
    </source>
</evidence>
<sequence>MVKKATRTTKRKKTNEKVNTQLNQVRKDLAAVAATLGSVGSEKLRHAKTKANHMLKDAKGRGGAVTKAQKMCKNAQTKTVKFVHKRPLLSIGLAFVIGYFVAKCLF</sequence>
<keyword evidence="1" id="KW-0472">Membrane</keyword>
<keyword evidence="3" id="KW-1185">Reference proteome</keyword>
<organism evidence="2 3">
    <name type="scientific">Candidatus Tokpelaia hoelldobleri</name>
    <dbReference type="NCBI Taxonomy" id="1902579"/>
    <lineage>
        <taxon>Bacteria</taxon>
        <taxon>Pseudomonadati</taxon>
        <taxon>Pseudomonadota</taxon>
        <taxon>Alphaproteobacteria</taxon>
        <taxon>Hyphomicrobiales</taxon>
        <taxon>Candidatus Tokpelaia</taxon>
    </lineage>
</organism>
<dbReference type="EMBL" id="CP017315">
    <property type="protein sequence ID" value="AQS42209.1"/>
    <property type="molecule type" value="Genomic_DNA"/>
</dbReference>
<reference evidence="2 3" key="2">
    <citation type="journal article" date="2016" name="Sci. Rep.">
        <title>The genome of Rhizobiales bacteria in predatory ants reveals urease gene functions but no genes for nitrogen fixation.</title>
        <authorList>
            <person name="Neuvonen M.M."/>
            <person name="Tamarit D."/>
            <person name="Naslund K."/>
            <person name="Liebig J."/>
            <person name="Feldhaar H."/>
            <person name="Moran N.A."/>
            <person name="Guy L."/>
            <person name="Andersson S.G."/>
        </authorList>
    </citation>
    <scope>NUCLEOTIDE SEQUENCE [LARGE SCALE GENOMIC DNA]</scope>
    <source>
        <strain evidence="2 3">Hsal</strain>
    </source>
</reference>
<protein>
    <recommendedName>
        <fullName evidence="4">DUF883 domain-containing protein</fullName>
    </recommendedName>
</protein>
<dbReference type="Proteomes" id="UP000188912">
    <property type="component" value="Chromosome"/>
</dbReference>
<dbReference type="KEGG" id="thd:BHV28_15290"/>
<gene>
    <name evidence="2" type="ORF">BHV28_15290</name>
</gene>